<dbReference type="PANTHER" id="PTHR33678:SF1">
    <property type="entry name" value="BLL1576 PROTEIN"/>
    <property type="match status" value="1"/>
</dbReference>
<dbReference type="EMBL" id="CP001281">
    <property type="protein sequence ID" value="ACK53066.1"/>
    <property type="molecule type" value="Genomic_DNA"/>
</dbReference>
<reference evidence="7" key="1">
    <citation type="submission" date="2009-05" db="EMBL/GenBank/DDBJ databases">
        <title>Complete sequence of chromosome of Thauera sp. MZ1T.</title>
        <authorList>
            <consortium name="US DOE Joint Genome Institute"/>
            <person name="Lucas S."/>
            <person name="Copeland A."/>
            <person name="Lapidus A."/>
            <person name="Glavina del Rio T."/>
            <person name="Dalin E."/>
            <person name="Tice H."/>
            <person name="Bruce D."/>
            <person name="Goodwin L."/>
            <person name="Pitluck S."/>
            <person name="Sims D."/>
            <person name="Brettin T."/>
            <person name="Detter J.C."/>
            <person name="Han C."/>
            <person name="Larimer F."/>
            <person name="Land M."/>
            <person name="Hauser L."/>
            <person name="Kyrpides N."/>
            <person name="Mikhailova N."/>
            <person name="Sayler G.S."/>
        </authorList>
    </citation>
    <scope>NUCLEOTIDE SEQUENCE [LARGE SCALE GENOMIC DNA]</scope>
    <source>
        <strain evidence="7">MZ1T</strain>
    </source>
</reference>
<name>C4ZMM2_THASP</name>
<dbReference type="KEGG" id="tmz:Tmz1t_0273"/>
<dbReference type="InterPro" id="IPR024463">
    <property type="entry name" value="Transposase_TnpC_homeodom"/>
</dbReference>
<dbReference type="STRING" id="85643.Tmz1t_0273"/>
<feature type="domain" description="Transposase IS66 central" evidence="2">
    <location>
        <begin position="184"/>
        <end position="467"/>
    </location>
</feature>
<evidence type="ECO:0000256" key="1">
    <source>
        <dbReference type="SAM" id="Coils"/>
    </source>
</evidence>
<dbReference type="OrthoDB" id="9794514at2"/>
<dbReference type="EMBL" id="CP001281">
    <property type="protein sequence ID" value="ACK53073.1"/>
    <property type="molecule type" value="Genomic_DNA"/>
</dbReference>
<feature type="domain" description="Transposase TnpC homeodomain" evidence="3">
    <location>
        <begin position="41"/>
        <end position="96"/>
    </location>
</feature>
<dbReference type="Pfam" id="PF13007">
    <property type="entry name" value="LZ_Tnp_IS66"/>
    <property type="match status" value="1"/>
</dbReference>
<sequence length="531" mass="59420">MPAPSSAPVPTLAEAAQWAPERVVELAQAHEDLQRQVQTIQHQLEWFRRQLFGQKSEKRLVSPDPAQMHLGELPIPDTQPELAGKTVAGHTRRAPRTDYAQDKDESALFFDETRVPIETITLANPETEGLAADQFEVIGEKVSHRLAQRPGSYVILKYVRPVIKRRDTQTIHCPAAPAGVLEGSRADVSFLVGLLLDKFAWHLPLYRQHQRLADAGITVSRAWLTQLAAQAAALLVPIYEAQLASIRASRVKAMDETPIKAGRAGPGKMKACYFWPVYGELHEICFPFFDSRAHSNVEKVLGLKPTEGGVLLSDGYGAYETYASKTGLTHAQCWTHCRREFINAEAAEPELAAKALEFIGALYTVEAKIRDDKLKGEAKREYRLDHARPIVAAFFTWVQERLDAQGLLPSSPLTKALIYAHKRRAALEVFLADPDVPIDTNHLERALRPIPLGRKNWMFSWTELGAQHVGVVQSLIATCRLHELDPYDYLVDVLQRVDQHPAADVAQLTPRLWKQHFGKAPLRSDISRRAA</sequence>
<dbReference type="HOGENOM" id="CLU_023034_0_2_4"/>
<dbReference type="InterPro" id="IPR004291">
    <property type="entry name" value="Transposase_IS66_central"/>
</dbReference>
<protein>
    <submittedName>
        <fullName evidence="5">Transposase IS66</fullName>
    </submittedName>
</protein>
<feature type="domain" description="Transposase IS66 C-terminal" evidence="4">
    <location>
        <begin position="474"/>
        <end position="510"/>
    </location>
</feature>
<organism evidence="5 7">
    <name type="scientific">Thauera aminoaromatica</name>
    <dbReference type="NCBI Taxonomy" id="164330"/>
    <lineage>
        <taxon>Bacteria</taxon>
        <taxon>Pseudomonadati</taxon>
        <taxon>Pseudomonadota</taxon>
        <taxon>Betaproteobacteria</taxon>
        <taxon>Rhodocyclales</taxon>
        <taxon>Zoogloeaceae</taxon>
        <taxon>Thauera</taxon>
    </lineage>
</organism>
<dbReference type="AlphaFoldDB" id="C4ZMM2"/>
<evidence type="ECO:0000259" key="3">
    <source>
        <dbReference type="Pfam" id="PF13007"/>
    </source>
</evidence>
<evidence type="ECO:0000313" key="6">
    <source>
        <dbReference type="EMBL" id="ACK53073.1"/>
    </source>
</evidence>
<dbReference type="eggNOG" id="COG3436">
    <property type="taxonomic scope" value="Bacteria"/>
</dbReference>
<evidence type="ECO:0000259" key="4">
    <source>
        <dbReference type="Pfam" id="PF13817"/>
    </source>
</evidence>
<dbReference type="NCBIfam" id="NF033517">
    <property type="entry name" value="transpos_IS66"/>
    <property type="match status" value="1"/>
</dbReference>
<dbReference type="RefSeq" id="WP_012584333.1">
    <property type="nucleotide sequence ID" value="NC_011662.2"/>
</dbReference>
<gene>
    <name evidence="5" type="ordered locus">Tmz1t_0273</name>
    <name evidence="6" type="ordered locus">Tmz1t_0281</name>
</gene>
<dbReference type="Proteomes" id="UP000002186">
    <property type="component" value="Chromosome"/>
</dbReference>
<accession>C4ZMM2</accession>
<keyword evidence="7" id="KW-1185">Reference proteome</keyword>
<proteinExistence type="predicted"/>
<keyword evidence="1" id="KW-0175">Coiled coil</keyword>
<evidence type="ECO:0000313" key="7">
    <source>
        <dbReference type="Proteomes" id="UP000002186"/>
    </source>
</evidence>
<dbReference type="InterPro" id="IPR039552">
    <property type="entry name" value="IS66_C"/>
</dbReference>
<evidence type="ECO:0000259" key="2">
    <source>
        <dbReference type="Pfam" id="PF03050"/>
    </source>
</evidence>
<evidence type="ECO:0000313" key="5">
    <source>
        <dbReference type="EMBL" id="ACK53066.1"/>
    </source>
</evidence>
<reference evidence="5 7" key="2">
    <citation type="journal article" date="2012" name="Stand. Genomic Sci.">
        <title>Complete genome sequence of Thauera aminoaromatica strain MZ1T.</title>
        <authorList>
            <person name="Jiang K."/>
            <person name="Sanseverino J."/>
            <person name="Chauhan A."/>
            <person name="Lucas S."/>
            <person name="Copeland A."/>
            <person name="Lapidus A."/>
            <person name="Del Rio T.G."/>
            <person name="Dalin E."/>
            <person name="Tice H."/>
            <person name="Bruce D."/>
            <person name="Goodwin L."/>
            <person name="Pitluck S."/>
            <person name="Sims D."/>
            <person name="Brettin T."/>
            <person name="Detter J.C."/>
            <person name="Han C."/>
            <person name="Chang Y.J."/>
            <person name="Larimer F."/>
            <person name="Land M."/>
            <person name="Hauser L."/>
            <person name="Kyrpides N.C."/>
            <person name="Mikhailova N."/>
            <person name="Moser S."/>
            <person name="Jegier P."/>
            <person name="Close D."/>
            <person name="Debruyn J.M."/>
            <person name="Wang Y."/>
            <person name="Layton A.C."/>
            <person name="Allen M.S."/>
            <person name="Sayler G.S."/>
        </authorList>
    </citation>
    <scope>NUCLEOTIDE SEQUENCE [LARGE SCALE GENOMIC DNA]</scope>
    <source>
        <strain evidence="5 7">MZ1T</strain>
    </source>
</reference>
<dbReference type="Pfam" id="PF13817">
    <property type="entry name" value="DDE_Tnp_IS66_C"/>
    <property type="match status" value="1"/>
</dbReference>
<dbReference type="InterPro" id="IPR052344">
    <property type="entry name" value="Transposase-related"/>
</dbReference>
<feature type="coiled-coil region" evidence="1">
    <location>
        <begin position="23"/>
        <end position="50"/>
    </location>
</feature>
<dbReference type="KEGG" id="tmz:Tmz1t_0281"/>
<dbReference type="PANTHER" id="PTHR33678">
    <property type="entry name" value="BLL1576 PROTEIN"/>
    <property type="match status" value="1"/>
</dbReference>
<dbReference type="Pfam" id="PF03050">
    <property type="entry name" value="DDE_Tnp_IS66"/>
    <property type="match status" value="1"/>
</dbReference>